<dbReference type="AlphaFoldDB" id="A0A6G0PPS5"/>
<name>A0A6G0PPS5_9STRA</name>
<dbReference type="Proteomes" id="UP000476176">
    <property type="component" value="Unassembled WGS sequence"/>
</dbReference>
<accession>A0A6G0PPS5</accession>
<protein>
    <submittedName>
        <fullName evidence="1">Uncharacterized protein</fullName>
    </submittedName>
</protein>
<sequence length="33" mass="3635">MHMVAITKKILLQGKDMWESVSARYDAITLAGG</sequence>
<dbReference type="EMBL" id="QXGC01000063">
    <property type="protein sequence ID" value="KAE9251826.1"/>
    <property type="molecule type" value="Genomic_DNA"/>
</dbReference>
<evidence type="ECO:0000313" key="1">
    <source>
        <dbReference type="EMBL" id="KAE9251826.1"/>
    </source>
</evidence>
<gene>
    <name evidence="1" type="ORF">PF004_g2277</name>
</gene>
<evidence type="ECO:0000313" key="2">
    <source>
        <dbReference type="Proteomes" id="UP000476176"/>
    </source>
</evidence>
<comment type="caution">
    <text evidence="1">The sequence shown here is derived from an EMBL/GenBank/DDBJ whole genome shotgun (WGS) entry which is preliminary data.</text>
</comment>
<organism evidence="1 2">
    <name type="scientific">Phytophthora fragariae</name>
    <dbReference type="NCBI Taxonomy" id="53985"/>
    <lineage>
        <taxon>Eukaryota</taxon>
        <taxon>Sar</taxon>
        <taxon>Stramenopiles</taxon>
        <taxon>Oomycota</taxon>
        <taxon>Peronosporomycetes</taxon>
        <taxon>Peronosporales</taxon>
        <taxon>Peronosporaceae</taxon>
        <taxon>Phytophthora</taxon>
    </lineage>
</organism>
<proteinExistence type="predicted"/>
<reference evidence="1 2" key="1">
    <citation type="submission" date="2018-09" db="EMBL/GenBank/DDBJ databases">
        <title>Genomic investigation of the strawberry pathogen Phytophthora fragariae indicates pathogenicity is determined by transcriptional variation in three key races.</title>
        <authorList>
            <person name="Adams T.M."/>
            <person name="Armitage A.D."/>
            <person name="Sobczyk M.K."/>
            <person name="Bates H.J."/>
            <person name="Dunwell J.M."/>
            <person name="Nellist C.F."/>
            <person name="Harrison R.J."/>
        </authorList>
    </citation>
    <scope>NUCLEOTIDE SEQUENCE [LARGE SCALE GENOMIC DNA]</scope>
    <source>
        <strain evidence="1 2">BC-23</strain>
    </source>
</reference>